<sequence length="56" mass="5856">MVLKIIGAIIVIWVAFSLIGFIFKAVGTLLIIAAVATVAVGAYGAIKGRASNRQIR</sequence>
<dbReference type="Proteomes" id="UP000239203">
    <property type="component" value="Unassembled WGS sequence"/>
</dbReference>
<accession>A0A2S6GRX6</accession>
<evidence type="ECO:0000313" key="3">
    <source>
        <dbReference type="Proteomes" id="UP000239203"/>
    </source>
</evidence>
<dbReference type="RefSeq" id="WP_181043478.1">
    <property type="nucleotide sequence ID" value="NZ_CP154825.1"/>
</dbReference>
<proteinExistence type="predicted"/>
<organism evidence="2 3">
    <name type="scientific">Actinokineospora auranticolor</name>
    <dbReference type="NCBI Taxonomy" id="155976"/>
    <lineage>
        <taxon>Bacteria</taxon>
        <taxon>Bacillati</taxon>
        <taxon>Actinomycetota</taxon>
        <taxon>Actinomycetes</taxon>
        <taxon>Pseudonocardiales</taxon>
        <taxon>Pseudonocardiaceae</taxon>
        <taxon>Actinokineospora</taxon>
    </lineage>
</organism>
<feature type="transmembrane region" description="Helical" evidence="1">
    <location>
        <begin position="29"/>
        <end position="46"/>
    </location>
</feature>
<dbReference type="AlphaFoldDB" id="A0A2S6GRX6"/>
<keyword evidence="1" id="KW-1133">Transmembrane helix</keyword>
<gene>
    <name evidence="2" type="ORF">CLV40_106112</name>
</gene>
<name>A0A2S6GRX6_9PSEU</name>
<comment type="caution">
    <text evidence="2">The sequence shown here is derived from an EMBL/GenBank/DDBJ whole genome shotgun (WGS) entry which is preliminary data.</text>
</comment>
<dbReference type="EMBL" id="PTIX01000006">
    <property type="protein sequence ID" value="PPK67881.1"/>
    <property type="molecule type" value="Genomic_DNA"/>
</dbReference>
<evidence type="ECO:0000313" key="2">
    <source>
        <dbReference type="EMBL" id="PPK67881.1"/>
    </source>
</evidence>
<keyword evidence="1" id="KW-0472">Membrane</keyword>
<keyword evidence="3" id="KW-1185">Reference proteome</keyword>
<protein>
    <submittedName>
        <fullName evidence="2">Uncharacterized protein</fullName>
    </submittedName>
</protein>
<feature type="transmembrane region" description="Helical" evidence="1">
    <location>
        <begin position="5"/>
        <end position="23"/>
    </location>
</feature>
<reference evidence="2 3" key="1">
    <citation type="submission" date="2018-02" db="EMBL/GenBank/DDBJ databases">
        <title>Genomic Encyclopedia of Archaeal and Bacterial Type Strains, Phase II (KMG-II): from individual species to whole genera.</title>
        <authorList>
            <person name="Goeker M."/>
        </authorList>
    </citation>
    <scope>NUCLEOTIDE SEQUENCE [LARGE SCALE GENOMIC DNA]</scope>
    <source>
        <strain evidence="2 3">YU 961-1</strain>
    </source>
</reference>
<keyword evidence="1" id="KW-0812">Transmembrane</keyword>
<evidence type="ECO:0000256" key="1">
    <source>
        <dbReference type="SAM" id="Phobius"/>
    </source>
</evidence>